<dbReference type="PROSITE" id="PS50112">
    <property type="entry name" value="PAS"/>
    <property type="match status" value="1"/>
</dbReference>
<dbReference type="PANTHER" id="PTHR43065">
    <property type="entry name" value="SENSOR HISTIDINE KINASE"/>
    <property type="match status" value="1"/>
</dbReference>
<evidence type="ECO:0000256" key="2">
    <source>
        <dbReference type="ARBA" id="ARBA00012438"/>
    </source>
</evidence>
<dbReference type="Pfam" id="PF08447">
    <property type="entry name" value="PAS_3"/>
    <property type="match status" value="1"/>
</dbReference>
<dbReference type="InterPro" id="IPR035965">
    <property type="entry name" value="PAS-like_dom_sf"/>
</dbReference>
<dbReference type="InterPro" id="IPR036890">
    <property type="entry name" value="HATPase_C_sf"/>
</dbReference>
<feature type="region of interest" description="Disordered" evidence="5">
    <location>
        <begin position="1"/>
        <end position="24"/>
    </location>
</feature>
<dbReference type="Pfam" id="PF13426">
    <property type="entry name" value="PAS_9"/>
    <property type="match status" value="1"/>
</dbReference>
<dbReference type="SMART" id="SM00448">
    <property type="entry name" value="REC"/>
    <property type="match status" value="1"/>
</dbReference>
<dbReference type="PROSITE" id="PS50113">
    <property type="entry name" value="PAC"/>
    <property type="match status" value="1"/>
</dbReference>
<dbReference type="SMART" id="SM00387">
    <property type="entry name" value="HATPase_c"/>
    <property type="match status" value="1"/>
</dbReference>
<dbReference type="Gene3D" id="1.10.287.130">
    <property type="match status" value="1"/>
</dbReference>
<dbReference type="CDD" id="cd00082">
    <property type="entry name" value="HisKA"/>
    <property type="match status" value="1"/>
</dbReference>
<dbReference type="SMART" id="SM00086">
    <property type="entry name" value="PAC"/>
    <property type="match status" value="1"/>
</dbReference>
<dbReference type="PANTHER" id="PTHR43065:SF49">
    <property type="entry name" value="HISTIDINE KINASE"/>
    <property type="match status" value="1"/>
</dbReference>
<feature type="domain" description="PAC" evidence="9">
    <location>
        <begin position="278"/>
        <end position="330"/>
    </location>
</feature>
<dbReference type="EMBL" id="JAEKLZ010000243">
    <property type="protein sequence ID" value="MBW8726925.1"/>
    <property type="molecule type" value="Genomic_DNA"/>
</dbReference>
<dbReference type="SUPFAM" id="SSF55874">
    <property type="entry name" value="ATPase domain of HSP90 chaperone/DNA topoisomerase II/histidine kinase"/>
    <property type="match status" value="1"/>
</dbReference>
<feature type="compositionally biased region" description="Low complexity" evidence="5">
    <location>
        <begin position="1"/>
        <end position="13"/>
    </location>
</feature>
<feature type="domain" description="PAS" evidence="8">
    <location>
        <begin position="66"/>
        <end position="110"/>
    </location>
</feature>
<dbReference type="Gene3D" id="3.30.565.10">
    <property type="entry name" value="Histidine kinase-like ATPase, C-terminal domain"/>
    <property type="match status" value="1"/>
</dbReference>
<dbReference type="InterPro" id="IPR005467">
    <property type="entry name" value="His_kinase_dom"/>
</dbReference>
<keyword evidence="3 4" id="KW-0597">Phosphoprotein</keyword>
<dbReference type="PROSITE" id="PS50110">
    <property type="entry name" value="RESPONSE_REGULATORY"/>
    <property type="match status" value="1"/>
</dbReference>
<feature type="modified residue" description="4-aspartylphosphate" evidence="4">
    <location>
        <position position="636"/>
    </location>
</feature>
<evidence type="ECO:0000313" key="10">
    <source>
        <dbReference type="EMBL" id="MBW8726925.1"/>
    </source>
</evidence>
<proteinExistence type="predicted"/>
<evidence type="ECO:0000313" key="11">
    <source>
        <dbReference type="Proteomes" id="UP000700706"/>
    </source>
</evidence>
<accession>A0A952FPH3</accession>
<dbReference type="Pfam" id="PF02518">
    <property type="entry name" value="HATPase_c"/>
    <property type="match status" value="1"/>
</dbReference>
<dbReference type="SMART" id="SM00388">
    <property type="entry name" value="HisKA"/>
    <property type="match status" value="1"/>
</dbReference>
<dbReference type="InterPro" id="IPR036097">
    <property type="entry name" value="HisK_dim/P_sf"/>
</dbReference>
<dbReference type="InterPro" id="IPR013655">
    <property type="entry name" value="PAS_fold_3"/>
</dbReference>
<dbReference type="Gene3D" id="2.10.70.100">
    <property type="match status" value="1"/>
</dbReference>
<dbReference type="SUPFAM" id="SSF52172">
    <property type="entry name" value="CheY-like"/>
    <property type="match status" value="1"/>
</dbReference>
<feature type="compositionally biased region" description="Basic and acidic residues" evidence="5">
    <location>
        <begin position="14"/>
        <end position="24"/>
    </location>
</feature>
<protein>
    <recommendedName>
        <fullName evidence="2">histidine kinase</fullName>
        <ecNumber evidence="2">2.7.13.3</ecNumber>
    </recommendedName>
</protein>
<evidence type="ECO:0000259" key="6">
    <source>
        <dbReference type="PROSITE" id="PS50109"/>
    </source>
</evidence>
<dbReference type="SMART" id="SM00091">
    <property type="entry name" value="PAS"/>
    <property type="match status" value="2"/>
</dbReference>
<sequence length="704" mass="75898">MTAERASPAAASPEPDRSEIRGPDIAELEARLREAEETLDAIRNGDVDAVVVGGPSGQQVYTLENADRPYRVLIEQMQEGAVTLSEDGTVLYCNQRFATIVGAPREKVIGDVVHRFFGRTETEAFRRLLAPGTGAGISAEFTLHAVHGAEVPVNISLIDLKVDDGMPRVICGVVTDLTHNRRRSHELAATNQKLAREVEVRRRAEDSLQLTLDAAGMGSWDLDLAADAMRRSPRHDQIFGHGTPLPAWGLETTLDHFVADDRDAVADAFAQAKAMGTIEFERRIRRAGDDAVRWLHVKGRTYYDAGTPIRIAGVVADITDRRAVEEQLRQAQKMEAVGQLTGGIAHDFNNLLMIVGGSLDLLGRRLPDDDRTGRLIDAARQGVARGAKLNQQLLAFSRRQNLRMEVVSVDDLIPAFEHLLDRAVGEMVTVRIQRGAGLWLCPTDPHQLETAILNLAINARDAMPNGGTLTLATGNRVVDHQTAASWGAAGGDYVVVSVSDTGTGMPPEILARVFEPFFTTKAVGEGTGLGLSQVYGFAKQSNGFVTIDSEPGRGTTVVIHLPRSDLPKAVAAAGPVAAEGAQGRGTILVVEDDPGVRAVTGSMLRDLGYDVREADTALAALDSLGRGGPVDLVFSDVIMPGGMNGVELARELARRRPGLPVLLTSGYTAQRFPTAMAEDLQVLRKPYTLHDLSQAITEALHRAR</sequence>
<evidence type="ECO:0000259" key="7">
    <source>
        <dbReference type="PROSITE" id="PS50110"/>
    </source>
</evidence>
<feature type="domain" description="Histidine kinase" evidence="6">
    <location>
        <begin position="343"/>
        <end position="565"/>
    </location>
</feature>
<dbReference type="SUPFAM" id="SSF55785">
    <property type="entry name" value="PYP-like sensor domain (PAS domain)"/>
    <property type="match status" value="2"/>
</dbReference>
<dbReference type="CDD" id="cd00130">
    <property type="entry name" value="PAS"/>
    <property type="match status" value="1"/>
</dbReference>
<evidence type="ECO:0000259" key="9">
    <source>
        <dbReference type="PROSITE" id="PS50113"/>
    </source>
</evidence>
<feature type="domain" description="Response regulatory" evidence="7">
    <location>
        <begin position="586"/>
        <end position="700"/>
    </location>
</feature>
<dbReference type="Gene3D" id="3.30.450.20">
    <property type="entry name" value="PAS domain"/>
    <property type="match status" value="2"/>
</dbReference>
<name>A0A952FPH3_9PROT</name>
<dbReference type="InterPro" id="IPR003661">
    <property type="entry name" value="HisK_dim/P_dom"/>
</dbReference>
<evidence type="ECO:0000256" key="1">
    <source>
        <dbReference type="ARBA" id="ARBA00000085"/>
    </source>
</evidence>
<evidence type="ECO:0000256" key="5">
    <source>
        <dbReference type="SAM" id="MobiDB-lite"/>
    </source>
</evidence>
<dbReference type="InterPro" id="IPR001610">
    <property type="entry name" value="PAC"/>
</dbReference>
<dbReference type="InterPro" id="IPR000700">
    <property type="entry name" value="PAS-assoc_C"/>
</dbReference>
<dbReference type="InterPro" id="IPR001789">
    <property type="entry name" value="Sig_transdc_resp-reg_receiver"/>
</dbReference>
<comment type="catalytic activity">
    <reaction evidence="1">
        <text>ATP + protein L-histidine = ADP + protein N-phospho-L-histidine.</text>
        <dbReference type="EC" id="2.7.13.3"/>
    </reaction>
</comment>
<dbReference type="InterPro" id="IPR003594">
    <property type="entry name" value="HATPase_dom"/>
</dbReference>
<gene>
    <name evidence="10" type="ORF">JF625_17490</name>
</gene>
<comment type="caution">
    <text evidence="10">The sequence shown here is derived from an EMBL/GenBank/DDBJ whole genome shotgun (WGS) entry which is preliminary data.</text>
</comment>
<dbReference type="Gene3D" id="3.40.50.2300">
    <property type="match status" value="1"/>
</dbReference>
<evidence type="ECO:0000256" key="4">
    <source>
        <dbReference type="PROSITE-ProRule" id="PRU00169"/>
    </source>
</evidence>
<evidence type="ECO:0000256" key="3">
    <source>
        <dbReference type="ARBA" id="ARBA00022553"/>
    </source>
</evidence>
<dbReference type="EC" id="2.7.13.3" evidence="2"/>
<organism evidence="10 11">
    <name type="scientific">Inquilinus limosus</name>
    <dbReference type="NCBI Taxonomy" id="171674"/>
    <lineage>
        <taxon>Bacteria</taxon>
        <taxon>Pseudomonadati</taxon>
        <taxon>Pseudomonadota</taxon>
        <taxon>Alphaproteobacteria</taxon>
        <taxon>Rhodospirillales</taxon>
        <taxon>Rhodospirillaceae</taxon>
        <taxon>Inquilinus</taxon>
    </lineage>
</organism>
<dbReference type="PROSITE" id="PS50109">
    <property type="entry name" value="HIS_KIN"/>
    <property type="match status" value="1"/>
</dbReference>
<dbReference type="PRINTS" id="PR00344">
    <property type="entry name" value="BCTRLSENSOR"/>
</dbReference>
<dbReference type="InterPro" id="IPR011006">
    <property type="entry name" value="CheY-like_superfamily"/>
</dbReference>
<dbReference type="AlphaFoldDB" id="A0A952FPH3"/>
<evidence type="ECO:0000259" key="8">
    <source>
        <dbReference type="PROSITE" id="PS50112"/>
    </source>
</evidence>
<dbReference type="Pfam" id="PF00072">
    <property type="entry name" value="Response_reg"/>
    <property type="match status" value="1"/>
</dbReference>
<dbReference type="InterPro" id="IPR000014">
    <property type="entry name" value="PAS"/>
</dbReference>
<dbReference type="Proteomes" id="UP000700706">
    <property type="component" value="Unassembled WGS sequence"/>
</dbReference>
<dbReference type="SUPFAM" id="SSF47384">
    <property type="entry name" value="Homodimeric domain of signal transducing histidine kinase"/>
    <property type="match status" value="1"/>
</dbReference>
<dbReference type="GO" id="GO:0000155">
    <property type="term" value="F:phosphorelay sensor kinase activity"/>
    <property type="evidence" value="ECO:0007669"/>
    <property type="project" value="InterPro"/>
</dbReference>
<dbReference type="NCBIfam" id="TIGR00229">
    <property type="entry name" value="sensory_box"/>
    <property type="match status" value="2"/>
</dbReference>
<reference evidence="10" key="1">
    <citation type="submission" date="2020-06" db="EMBL/GenBank/DDBJ databases">
        <title>Stable isotope informed genome-resolved metagenomics uncovers potential trophic interactions in rhizosphere soil.</title>
        <authorList>
            <person name="Starr E.P."/>
            <person name="Shi S."/>
            <person name="Blazewicz S.J."/>
            <person name="Koch B.J."/>
            <person name="Probst A.J."/>
            <person name="Hungate B.A."/>
            <person name="Pett-Ridge J."/>
            <person name="Firestone M.K."/>
            <person name="Banfield J.F."/>
        </authorList>
    </citation>
    <scope>NUCLEOTIDE SEQUENCE</scope>
    <source>
        <strain evidence="10">YM_69_17</strain>
    </source>
</reference>
<dbReference type="InterPro" id="IPR004358">
    <property type="entry name" value="Sig_transdc_His_kin-like_C"/>
</dbReference>